<proteinExistence type="predicted"/>
<dbReference type="Gene3D" id="3.40.720.10">
    <property type="entry name" value="Alkaline Phosphatase, subunit A"/>
    <property type="match status" value="1"/>
</dbReference>
<dbReference type="AlphaFoldDB" id="A0A8J9Z1U3"/>
<dbReference type="EMBL" id="OV696699">
    <property type="protein sequence ID" value="CAH1245610.1"/>
    <property type="molecule type" value="Genomic_DNA"/>
</dbReference>
<gene>
    <name evidence="1" type="primary">ENPP7</name>
    <name evidence="1" type="ORF">BLAG_LOCUS7877</name>
</gene>
<dbReference type="PANTHER" id="PTHR10151">
    <property type="entry name" value="ECTONUCLEOTIDE PYROPHOSPHATASE/PHOSPHODIESTERASE"/>
    <property type="match status" value="1"/>
</dbReference>
<dbReference type="OrthoDB" id="415411at2759"/>
<accession>A0A8J9Z1U3</accession>
<dbReference type="CDD" id="cd16018">
    <property type="entry name" value="Enpp"/>
    <property type="match status" value="1"/>
</dbReference>
<name>A0A8J9Z1U3_BRALA</name>
<evidence type="ECO:0000313" key="1">
    <source>
        <dbReference type="EMBL" id="CAH1245610.1"/>
    </source>
</evidence>
<dbReference type="Proteomes" id="UP000838412">
    <property type="component" value="Chromosome 14"/>
</dbReference>
<protein>
    <submittedName>
        <fullName evidence="1">ENPP7 protein</fullName>
    </submittedName>
</protein>
<dbReference type="InterPro" id="IPR002591">
    <property type="entry name" value="Phosphodiest/P_Trfase"/>
</dbReference>
<dbReference type="PANTHER" id="PTHR10151:SF126">
    <property type="entry name" value="ECTONUCLEOTIDE PYROPHOSPHATASE_PHOSPHODIESTERASE FAMILY MEMBER 7-LIKE"/>
    <property type="match status" value="1"/>
</dbReference>
<evidence type="ECO:0000313" key="2">
    <source>
        <dbReference type="Proteomes" id="UP000838412"/>
    </source>
</evidence>
<dbReference type="InterPro" id="IPR017850">
    <property type="entry name" value="Alkaline_phosphatase_core_sf"/>
</dbReference>
<dbReference type="Gene3D" id="3.30.1360.180">
    <property type="match status" value="1"/>
</dbReference>
<organism evidence="1 2">
    <name type="scientific">Branchiostoma lanceolatum</name>
    <name type="common">Common lancelet</name>
    <name type="synonym">Amphioxus lanceolatum</name>
    <dbReference type="NCBI Taxonomy" id="7740"/>
    <lineage>
        <taxon>Eukaryota</taxon>
        <taxon>Metazoa</taxon>
        <taxon>Chordata</taxon>
        <taxon>Cephalochordata</taxon>
        <taxon>Leptocardii</taxon>
        <taxon>Amphioxiformes</taxon>
        <taxon>Branchiostomatidae</taxon>
        <taxon>Branchiostoma</taxon>
    </lineage>
</organism>
<dbReference type="Pfam" id="PF01663">
    <property type="entry name" value="Phosphodiest"/>
    <property type="match status" value="1"/>
</dbReference>
<keyword evidence="2" id="KW-1185">Reference proteome</keyword>
<dbReference type="SUPFAM" id="SSF53649">
    <property type="entry name" value="Alkaline phosphatase-like"/>
    <property type="match status" value="1"/>
</dbReference>
<reference evidence="1" key="1">
    <citation type="submission" date="2022-01" db="EMBL/GenBank/DDBJ databases">
        <authorList>
            <person name="Braso-Vives M."/>
        </authorList>
    </citation>
    <scope>NUCLEOTIDE SEQUENCE</scope>
</reference>
<sequence>MPPAPPLPNNKQTYYGMELWLNLVLLCSCLTLANARQKLLLISFDGLRWDYTDDVDTPNFDDVSRSGVRVPYMTPCFVSLSAPCHWTMATGQYPESHGVVHNVYYDITTGERIDWPNSLTNSRWMDAGAEPIWITAKRQGKRVGTYFFPGGSVDIKGMRADKIVPMGTTTNTLEDWKERVDTVMMWLSRDDLDLVTLYFSQPDLDVHYHGVGSEERKRMVRQVDSVIGYLREEIRRNDLEATLNVIIASDHGARDVNTSPHQIELLNYVPESYLQFYLADYGPLAIIQPKDGKLEEVYTLLSNAHPNMTVYEKEDFPANLHWANHPRVPAILAMADPTFVIYSTYPGYPPLLSEHGWDPRLPDMRAYFRAFGPSFKVDYDVAPFESVNLYPLMCRVLGVAPAPNNGSLSLVESMLRDDVSSGHVVGVNMAAVTMATAAAILLSCQT</sequence>